<keyword evidence="1" id="KW-0472">Membrane</keyword>
<dbReference type="Pfam" id="PF14007">
    <property type="entry name" value="YtpI"/>
    <property type="match status" value="1"/>
</dbReference>
<comment type="caution">
    <text evidence="2">The sequence shown here is derived from an EMBL/GenBank/DDBJ whole genome shotgun (WGS) entry which is preliminary data.</text>
</comment>
<feature type="transmembrane region" description="Helical" evidence="1">
    <location>
        <begin position="44"/>
        <end position="62"/>
    </location>
</feature>
<dbReference type="RefSeq" id="WP_110047379.1">
    <property type="nucleotide sequence ID" value="NZ_CP054613.1"/>
</dbReference>
<dbReference type="AlphaFoldDB" id="A0A2V2YEE6"/>
<evidence type="ECO:0000256" key="1">
    <source>
        <dbReference type="SAM" id="Phobius"/>
    </source>
</evidence>
<proteinExistence type="predicted"/>
<keyword evidence="1" id="KW-0812">Transmembrane</keyword>
<dbReference type="InterPro" id="IPR025618">
    <property type="entry name" value="YtpI"/>
</dbReference>
<organism evidence="2 3">
    <name type="scientific">Paenibacillus cellulosilyticus</name>
    <dbReference type="NCBI Taxonomy" id="375489"/>
    <lineage>
        <taxon>Bacteria</taxon>
        <taxon>Bacillati</taxon>
        <taxon>Bacillota</taxon>
        <taxon>Bacilli</taxon>
        <taxon>Bacillales</taxon>
        <taxon>Paenibacillaceae</taxon>
        <taxon>Paenibacillus</taxon>
    </lineage>
</organism>
<sequence>MYILHWLLTIAVIVSSVVSVVYSFKSRRSTDPLVRGLYAARMNISMGAMLIMIALFQMLAFSGSTLKVVIGAVLLVLGVFNIFAGLRNQSTYRQLVKRG</sequence>
<keyword evidence="3" id="KW-1185">Reference proteome</keyword>
<keyword evidence="1" id="KW-1133">Transmembrane helix</keyword>
<dbReference type="OrthoDB" id="2990512at2"/>
<gene>
    <name evidence="2" type="ORF">DFQ01_1427</name>
</gene>
<name>A0A2V2YEE6_9BACL</name>
<feature type="transmembrane region" description="Helical" evidence="1">
    <location>
        <begin position="68"/>
        <end position="86"/>
    </location>
</feature>
<accession>A0A2V2YEE6</accession>
<protein>
    <submittedName>
        <fullName evidence="2">Short repeat uncharacterized protein DUF308</fullName>
    </submittedName>
</protein>
<reference evidence="2 3" key="1">
    <citation type="submission" date="2018-05" db="EMBL/GenBank/DDBJ databases">
        <title>Genomic Encyclopedia of Type Strains, Phase III (KMG-III): the genomes of soil and plant-associated and newly described type strains.</title>
        <authorList>
            <person name="Whitman W."/>
        </authorList>
    </citation>
    <scope>NUCLEOTIDE SEQUENCE [LARGE SCALE GENOMIC DNA]</scope>
    <source>
        <strain evidence="2 3">CECT 5696</strain>
    </source>
</reference>
<feature type="transmembrane region" description="Helical" evidence="1">
    <location>
        <begin position="6"/>
        <end position="24"/>
    </location>
</feature>
<evidence type="ECO:0000313" key="3">
    <source>
        <dbReference type="Proteomes" id="UP000246635"/>
    </source>
</evidence>
<dbReference type="Proteomes" id="UP000246635">
    <property type="component" value="Unassembled WGS sequence"/>
</dbReference>
<evidence type="ECO:0000313" key="2">
    <source>
        <dbReference type="EMBL" id="PWV90559.1"/>
    </source>
</evidence>
<dbReference type="EMBL" id="QGTQ01000042">
    <property type="protein sequence ID" value="PWV90559.1"/>
    <property type="molecule type" value="Genomic_DNA"/>
</dbReference>